<protein>
    <recommendedName>
        <fullName evidence="3">EF-hand domain-containing protein</fullName>
    </recommendedName>
</protein>
<sequence length="216" mass="25393">MFWKVEPRGSHHDRISTDLERWFIEPRFKVQKKRQRKRFIYVQEIRCDITSARLIFCVHFFSCFFQTEYGLTEEQVAEFKEAFMLFDKDSDGRITSSELGIVMRSLGQRPTETELRNMVTLVDTDGNGTIEFNEFLFMMSKKMKETDSEEELREAFRVFDKNGDGFISASELRHVMTNLGEKLTDEEVEDMIREADLDGDGLVNYDEFVTILTAPK</sequence>
<organism evidence="4 5">
    <name type="scientific">Amblyomma americanum</name>
    <name type="common">Lone star tick</name>
    <dbReference type="NCBI Taxonomy" id="6943"/>
    <lineage>
        <taxon>Eukaryota</taxon>
        <taxon>Metazoa</taxon>
        <taxon>Ecdysozoa</taxon>
        <taxon>Arthropoda</taxon>
        <taxon>Chelicerata</taxon>
        <taxon>Arachnida</taxon>
        <taxon>Acari</taxon>
        <taxon>Parasitiformes</taxon>
        <taxon>Ixodida</taxon>
        <taxon>Ixodoidea</taxon>
        <taxon>Ixodidae</taxon>
        <taxon>Amblyomminae</taxon>
        <taxon>Amblyomma</taxon>
    </lineage>
</organism>
<comment type="caution">
    <text evidence="4">The sequence shown here is derived from an EMBL/GenBank/DDBJ whole genome shotgun (WGS) entry which is preliminary data.</text>
</comment>
<feature type="domain" description="EF-hand" evidence="3">
    <location>
        <begin position="183"/>
        <end position="216"/>
    </location>
</feature>
<dbReference type="CDD" id="cd00051">
    <property type="entry name" value="EFh"/>
    <property type="match status" value="2"/>
</dbReference>
<reference evidence="4 5" key="1">
    <citation type="journal article" date="2023" name="Arcadia Sci">
        <title>De novo assembly of a long-read Amblyomma americanum tick genome.</title>
        <authorList>
            <person name="Chou S."/>
            <person name="Poskanzer K.E."/>
            <person name="Rollins M."/>
            <person name="Thuy-Boun P.S."/>
        </authorList>
    </citation>
    <scope>NUCLEOTIDE SEQUENCE [LARGE SCALE GENOMIC DNA]</scope>
    <source>
        <strain evidence="4">F_SG_1</strain>
        <tissue evidence="4">Salivary glands</tissue>
    </source>
</reference>
<dbReference type="Pfam" id="PF13499">
    <property type="entry name" value="EF-hand_7"/>
    <property type="match status" value="2"/>
</dbReference>
<gene>
    <name evidence="4" type="ORF">V5799_016386</name>
</gene>
<dbReference type="PANTHER" id="PTHR23048">
    <property type="entry name" value="MYOSIN LIGHT CHAIN 1, 3"/>
    <property type="match status" value="1"/>
</dbReference>
<evidence type="ECO:0000313" key="4">
    <source>
        <dbReference type="EMBL" id="KAK8782271.1"/>
    </source>
</evidence>
<feature type="domain" description="EF-hand" evidence="3">
    <location>
        <begin position="147"/>
        <end position="182"/>
    </location>
</feature>
<dbReference type="InterPro" id="IPR002048">
    <property type="entry name" value="EF_hand_dom"/>
</dbReference>
<evidence type="ECO:0000256" key="1">
    <source>
        <dbReference type="ARBA" id="ARBA00022737"/>
    </source>
</evidence>
<evidence type="ECO:0000313" key="5">
    <source>
        <dbReference type="Proteomes" id="UP001321473"/>
    </source>
</evidence>
<dbReference type="SMART" id="SM00054">
    <property type="entry name" value="EFh"/>
    <property type="match status" value="4"/>
</dbReference>
<dbReference type="InterPro" id="IPR050230">
    <property type="entry name" value="CALM/Myosin/TropC-like"/>
</dbReference>
<dbReference type="PANTHER" id="PTHR23048:SF0">
    <property type="entry name" value="CALMODULIN LIKE 3"/>
    <property type="match status" value="1"/>
</dbReference>
<dbReference type="Proteomes" id="UP001321473">
    <property type="component" value="Unassembled WGS sequence"/>
</dbReference>
<dbReference type="PROSITE" id="PS50222">
    <property type="entry name" value="EF_HAND_2"/>
    <property type="match status" value="4"/>
</dbReference>
<dbReference type="SUPFAM" id="SSF47473">
    <property type="entry name" value="EF-hand"/>
    <property type="match status" value="1"/>
</dbReference>
<dbReference type="FunFam" id="1.10.238.10:FF:000003">
    <property type="entry name" value="Calmodulin A"/>
    <property type="match status" value="1"/>
</dbReference>
<keyword evidence="1" id="KW-0677">Repeat</keyword>
<feature type="domain" description="EF-hand" evidence="3">
    <location>
        <begin position="74"/>
        <end position="109"/>
    </location>
</feature>
<dbReference type="Gene3D" id="1.10.238.10">
    <property type="entry name" value="EF-hand"/>
    <property type="match status" value="3"/>
</dbReference>
<dbReference type="GO" id="GO:0016460">
    <property type="term" value="C:myosin II complex"/>
    <property type="evidence" value="ECO:0007669"/>
    <property type="project" value="TreeGrafter"/>
</dbReference>
<evidence type="ECO:0000259" key="3">
    <source>
        <dbReference type="PROSITE" id="PS50222"/>
    </source>
</evidence>
<feature type="domain" description="EF-hand" evidence="3">
    <location>
        <begin position="110"/>
        <end position="145"/>
    </location>
</feature>
<dbReference type="InterPro" id="IPR018247">
    <property type="entry name" value="EF_Hand_1_Ca_BS"/>
</dbReference>
<dbReference type="AlphaFoldDB" id="A0AAQ4F5W5"/>
<dbReference type="PROSITE" id="PS00018">
    <property type="entry name" value="EF_HAND_1"/>
    <property type="match status" value="4"/>
</dbReference>
<keyword evidence="2" id="KW-0106">Calcium</keyword>
<dbReference type="InterPro" id="IPR011992">
    <property type="entry name" value="EF-hand-dom_pair"/>
</dbReference>
<accession>A0AAQ4F5W5</accession>
<dbReference type="EMBL" id="JARKHS020006870">
    <property type="protein sequence ID" value="KAK8782271.1"/>
    <property type="molecule type" value="Genomic_DNA"/>
</dbReference>
<keyword evidence="5" id="KW-1185">Reference proteome</keyword>
<dbReference type="GO" id="GO:0005509">
    <property type="term" value="F:calcium ion binding"/>
    <property type="evidence" value="ECO:0007669"/>
    <property type="project" value="InterPro"/>
</dbReference>
<proteinExistence type="predicted"/>
<name>A0AAQ4F5W5_AMBAM</name>
<evidence type="ECO:0000256" key="2">
    <source>
        <dbReference type="ARBA" id="ARBA00022837"/>
    </source>
</evidence>